<feature type="compositionally biased region" description="Polar residues" evidence="5">
    <location>
        <begin position="18"/>
        <end position="37"/>
    </location>
</feature>
<proteinExistence type="predicted"/>
<feature type="region of interest" description="Disordered" evidence="5">
    <location>
        <begin position="1"/>
        <end position="118"/>
    </location>
</feature>
<dbReference type="InterPro" id="IPR002523">
    <property type="entry name" value="MgTranspt_CorA/ZnTranspt_ZntB"/>
</dbReference>
<dbReference type="Proteomes" id="UP001642720">
    <property type="component" value="Unassembled WGS sequence"/>
</dbReference>
<evidence type="ECO:0000256" key="2">
    <source>
        <dbReference type="ARBA" id="ARBA00022692"/>
    </source>
</evidence>
<feature type="compositionally biased region" description="Low complexity" evidence="5">
    <location>
        <begin position="103"/>
        <end position="114"/>
    </location>
</feature>
<sequence>MDSHPSFLRSESDDWSPPRTSHFSSRNVSDESLGTPNTRPPSREQNARRPSARNARSEDELDVQYGGGPIPAPQNSREIRRSRRNSRASDASTWKPPPLKEQSNLNSHLSGGSNVLEGIETDGKRAGELEEAGLAWTVTLPSDNDQTRPYTNLAEANSVWKAEKSCDRRIGTTTLQSIYSISCSMGERGLPKVTLFCPQGPAKHEEDVSPVQARWLHIERPSMSIKVLEKLVMDCPLINRDIQRVAILLLEAVRETFLRHSEHGAYVEPGSTMRCVGHRHQLHDPHGLVVTDPVVFIAFPVVELNSSRDHPGSSERDEYHPRSLLQNLYGFDVLTSRGKQDVLHKMSVCSQPSDTLYVNQLWCLMIGSDILITMSGRPADKLLGETIEKRTDFFRQPLRIEIADIYGSRYSMSISVKTTWVDLFRHVMFTIFGNLTKIMDYELADEASEIVTADRWVDIARSTRSGLLKLHLVKRRLPTSRASSVSSRKSSRSGIRKLLMLDQARRDESRDSPRFHTGSNDENSSASERSAPLKKSSKPIGPASPRCRASLTDPPTSKELTERGERYDTTESEQHPHPSPPSHGSHLDDEVEGRRKSHEGDASRHDSGALVLQQLSRTDTRDDDDDHKRPLPLDDHYSKHNRELPEVDAEEAKTIDRRASTVQTEEGDSHLPDDTEQGTSEEAAPEAIHPSPIKVNNTQRLDAQIIDDTVDSDKQSVSQPTKPISGYRKVTIEDESKAEPNDVNSRANKSPDRDSWLYEFINAGVANDEVLKDDEFADRPRAQFRRARANTPHRNYYINMRRSSSDRRFRSQSRSSSSSTDNPFPPRGRSPTQRRRLPRRDDAHSSRESSAWRGVRFDSHSQHPSGRDSLDMSPYGSSNATKVEDARAKVVAMPFLCWRRSGMSDTASSPEMTDQELIKLLDHIDEQISEDAVGNYYLRVAEFTMDDVVSRHECLYKAVSVSVGVNNPPTPNIEGITDHSTPSTNETGNSTISSPERGLHEDTSSSRTQALGLTSHDQTIVKQLVGMSQQIVWPFIPNIGGAVIHTLMKRFWGCVDSMCLSNARARRQQLLWEENERGHDAQRKYIIRNFSSQPKEHNVQTRKPLLDKVHYLQCEDCNAEKPYPSAESALEHIHERHIECPHSDSDRPYDDPCYVRLQRIWHDGYPMRSSEDGLLGIVTDFIDELSDISVCVRELLDMTARDSSSGDTPPLSVNIIHIFQQIVEIFVLRSKQLSLINRRRSLAAEGPQDNIQLIQRIDQKIEELLSLETDANERIIDLSESAKKDIFMSGIGPDFEMPQAETVRVQFLALAFMSASQRPLLQSPHIGRLYANDTLLQLYRDYTSRLHFQANNRPRKRVFLDIHGLEEELQALDKLLGSQESCVYNVLTLIDPLTSRYTTETRLREFRAELQYGNNLLREIIDRRREIEHLATRLRILKDQVKQTIEIMEEDHGKAIRVFTVVTLFFLPLSFVSSFLGMNTVDVRDTEYSQRIFWMTGVPVTVAVLSVAFVYGYKGEEILDWISHTLQDRRRRNRSVNENRYDGYQASLEPGWGEWKPATATKQHMVHRRRLTTLMRRKSSDSPNDIENLKMNDSDGKVWMERRNTDDSLAPIRRRL</sequence>
<feature type="compositionally biased region" description="Basic and acidic residues" evidence="5">
    <location>
        <begin position="626"/>
        <end position="659"/>
    </location>
</feature>
<evidence type="ECO:0000256" key="6">
    <source>
        <dbReference type="SAM" id="Phobius"/>
    </source>
</evidence>
<dbReference type="GeneID" id="300577205"/>
<comment type="caution">
    <text evidence="7">The sequence shown here is derived from an EMBL/GenBank/DDBJ whole genome shotgun (WGS) entry which is preliminary data.</text>
</comment>
<comment type="subcellular location">
    <subcellularLocation>
        <location evidence="1">Membrane</location>
        <topology evidence="1">Multi-pass membrane protein</topology>
    </subcellularLocation>
</comment>
<feature type="transmembrane region" description="Helical" evidence="6">
    <location>
        <begin position="1492"/>
        <end position="1513"/>
    </location>
</feature>
<dbReference type="InterPro" id="IPR050829">
    <property type="entry name" value="CorA_MIT"/>
</dbReference>
<keyword evidence="2 6" id="KW-0812">Transmembrane</keyword>
<dbReference type="Gene3D" id="1.20.58.340">
    <property type="entry name" value="Magnesium transport protein CorA, transmembrane region"/>
    <property type="match status" value="1"/>
</dbReference>
<evidence type="ECO:0000256" key="4">
    <source>
        <dbReference type="ARBA" id="ARBA00023136"/>
    </source>
</evidence>
<feature type="compositionally biased region" description="Basic and acidic residues" evidence="5">
    <location>
        <begin position="730"/>
        <end position="740"/>
    </location>
</feature>
<keyword evidence="8" id="KW-1185">Reference proteome</keyword>
<feature type="transmembrane region" description="Helical" evidence="6">
    <location>
        <begin position="1458"/>
        <end position="1480"/>
    </location>
</feature>
<organism evidence="7 8">
    <name type="scientific">Trichoderma ghanense</name>
    <dbReference type="NCBI Taxonomy" id="65468"/>
    <lineage>
        <taxon>Eukaryota</taxon>
        <taxon>Fungi</taxon>
        <taxon>Dikarya</taxon>
        <taxon>Ascomycota</taxon>
        <taxon>Pezizomycotina</taxon>
        <taxon>Sordariomycetes</taxon>
        <taxon>Hypocreomycetidae</taxon>
        <taxon>Hypocreales</taxon>
        <taxon>Hypocreaceae</taxon>
        <taxon>Trichoderma</taxon>
    </lineage>
</organism>
<feature type="compositionally biased region" description="Basic and acidic residues" evidence="5">
    <location>
        <begin position="503"/>
        <end position="514"/>
    </location>
</feature>
<dbReference type="EMBL" id="PPTA01000006">
    <property type="protein sequence ID" value="TFB03053.1"/>
    <property type="molecule type" value="Genomic_DNA"/>
</dbReference>
<evidence type="ECO:0000313" key="8">
    <source>
        <dbReference type="Proteomes" id="UP001642720"/>
    </source>
</evidence>
<feature type="region of interest" description="Disordered" evidence="5">
    <location>
        <begin position="479"/>
        <end position="751"/>
    </location>
</feature>
<reference evidence="7 8" key="1">
    <citation type="submission" date="2018-01" db="EMBL/GenBank/DDBJ databases">
        <title>Genome characterization of the sugarcane-associated fungus Trichoderma ghanense CCMA-1212 and their application in lignocelulose bioconversion.</title>
        <authorList>
            <person name="Steindorff A.S."/>
            <person name="Mendes T.D."/>
            <person name="Vilela E.S.D."/>
            <person name="Rodrigues D.S."/>
            <person name="Formighieri E.F."/>
            <person name="Melo I.S."/>
            <person name="Favaro L.C.L."/>
        </authorList>
    </citation>
    <scope>NUCLEOTIDE SEQUENCE [LARGE SCALE GENOMIC DNA]</scope>
    <source>
        <strain evidence="7 8">CCMA-1212</strain>
    </source>
</reference>
<dbReference type="PANTHER" id="PTHR47685">
    <property type="entry name" value="MAGNESIUM TRANSPORT PROTEIN CORA"/>
    <property type="match status" value="1"/>
</dbReference>
<evidence type="ECO:0000256" key="3">
    <source>
        <dbReference type="ARBA" id="ARBA00022989"/>
    </source>
</evidence>
<dbReference type="RefSeq" id="XP_073559254.1">
    <property type="nucleotide sequence ID" value="XM_073702755.1"/>
</dbReference>
<gene>
    <name evidence="7" type="ORF">CCMA1212_005498</name>
</gene>
<feature type="region of interest" description="Disordered" evidence="5">
    <location>
        <begin position="969"/>
        <end position="1009"/>
    </location>
</feature>
<keyword evidence="4 6" id="KW-0472">Membrane</keyword>
<protein>
    <submittedName>
        <fullName evidence="7">Uncharacterized protein</fullName>
    </submittedName>
</protein>
<dbReference type="SUPFAM" id="SSF144083">
    <property type="entry name" value="Magnesium transport protein CorA, transmembrane region"/>
    <property type="match status" value="1"/>
</dbReference>
<keyword evidence="3 6" id="KW-1133">Transmembrane helix</keyword>
<evidence type="ECO:0000256" key="5">
    <source>
        <dbReference type="SAM" id="MobiDB-lite"/>
    </source>
</evidence>
<accession>A0ABY2H4B7</accession>
<name>A0ABY2H4B7_9HYPO</name>
<dbReference type="Pfam" id="PF01544">
    <property type="entry name" value="CorA"/>
    <property type="match status" value="1"/>
</dbReference>
<feature type="compositionally biased region" description="Polar residues" evidence="5">
    <location>
        <begin position="978"/>
        <end position="994"/>
    </location>
</feature>
<feature type="compositionally biased region" description="Polar residues" evidence="5">
    <location>
        <begin position="517"/>
        <end position="528"/>
    </location>
</feature>
<dbReference type="PANTHER" id="PTHR47685:SF1">
    <property type="entry name" value="MAGNESIUM TRANSPORT PROTEIN CORA"/>
    <property type="match status" value="1"/>
</dbReference>
<feature type="compositionally biased region" description="Basic and acidic residues" evidence="5">
    <location>
        <begin position="855"/>
        <end position="870"/>
    </location>
</feature>
<feature type="compositionally biased region" description="Basic and acidic residues" evidence="5">
    <location>
        <begin position="585"/>
        <end position="607"/>
    </location>
</feature>
<feature type="region of interest" description="Disordered" evidence="5">
    <location>
        <begin position="782"/>
        <end position="881"/>
    </location>
</feature>
<evidence type="ECO:0000313" key="7">
    <source>
        <dbReference type="EMBL" id="TFB03053.1"/>
    </source>
</evidence>
<dbReference type="InterPro" id="IPR045863">
    <property type="entry name" value="CorA_TM1_TM2"/>
</dbReference>
<feature type="compositionally biased region" description="Basic and acidic residues" evidence="5">
    <location>
        <begin position="559"/>
        <end position="576"/>
    </location>
</feature>
<evidence type="ECO:0000256" key="1">
    <source>
        <dbReference type="ARBA" id="ARBA00004141"/>
    </source>
</evidence>